<feature type="signal peptide" evidence="2">
    <location>
        <begin position="1"/>
        <end position="26"/>
    </location>
</feature>
<sequence>MIQKRALLGASLAASLVPLAVRSARAQGGYPDRPIKLVVGYAPGGGVDIVARLVGEAMRSALGQVPIVENRPGASAMIGAQTVARAPADGYTLLMAAAGEIAANPALLKGKMPYDPARDLVPVSLVATVPNVLVAAPNVPVRDPATLVAYAKANPGKLSYASSGIGNPQHLAGELLNRMAGIDLLHVPYRGAAPALTDVASGRVTLNFSSLGPALPLIRDGKLRAIGVTSKERMPQLPDCPSLSEGPGLEGYELLNWFGLFAPARTPEPVVARLGSAVAAALRDPGLRAKLEEQGAIPRAMPAAEFRPFVAEETRRFTHIIEEAGITAEL</sequence>
<organism evidence="3 4">
    <name type="scientific">Roseomonas populi</name>
    <dbReference type="NCBI Taxonomy" id="3121582"/>
    <lineage>
        <taxon>Bacteria</taxon>
        <taxon>Pseudomonadati</taxon>
        <taxon>Pseudomonadota</taxon>
        <taxon>Alphaproteobacteria</taxon>
        <taxon>Acetobacterales</taxon>
        <taxon>Roseomonadaceae</taxon>
        <taxon>Roseomonas</taxon>
    </lineage>
</organism>
<dbReference type="CDD" id="cd13578">
    <property type="entry name" value="PBP2_Bug27"/>
    <property type="match status" value="1"/>
</dbReference>
<evidence type="ECO:0000313" key="3">
    <source>
        <dbReference type="EMBL" id="MCR0982659.1"/>
    </source>
</evidence>
<comment type="caution">
    <text evidence="3">The sequence shown here is derived from an EMBL/GenBank/DDBJ whole genome shotgun (WGS) entry which is preliminary data.</text>
</comment>
<dbReference type="RefSeq" id="WP_257716327.1">
    <property type="nucleotide sequence ID" value="NZ_JANJOU010000008.1"/>
</dbReference>
<gene>
    <name evidence="3" type="ORF">NRP21_11420</name>
</gene>
<dbReference type="Proteomes" id="UP001524642">
    <property type="component" value="Unassembled WGS sequence"/>
</dbReference>
<evidence type="ECO:0000256" key="2">
    <source>
        <dbReference type="SAM" id="SignalP"/>
    </source>
</evidence>
<reference evidence="3 4" key="1">
    <citation type="submission" date="2022-06" db="EMBL/GenBank/DDBJ databases">
        <title>Roseomonas CN29.</title>
        <authorList>
            <person name="Cheng Y."/>
            <person name="He X."/>
        </authorList>
    </citation>
    <scope>NUCLEOTIDE SEQUENCE [LARGE SCALE GENOMIC DNA]</scope>
    <source>
        <strain evidence="3 4">CN29</strain>
    </source>
</reference>
<dbReference type="Pfam" id="PF03401">
    <property type="entry name" value="TctC"/>
    <property type="match status" value="1"/>
</dbReference>
<keyword evidence="4" id="KW-1185">Reference proteome</keyword>
<accession>A0ABT1X4L5</accession>
<proteinExistence type="inferred from homology"/>
<evidence type="ECO:0000256" key="1">
    <source>
        <dbReference type="ARBA" id="ARBA00006987"/>
    </source>
</evidence>
<dbReference type="Gene3D" id="3.40.190.150">
    <property type="entry name" value="Bordetella uptake gene, domain 1"/>
    <property type="match status" value="1"/>
</dbReference>
<dbReference type="Gene3D" id="3.40.190.10">
    <property type="entry name" value="Periplasmic binding protein-like II"/>
    <property type="match status" value="1"/>
</dbReference>
<dbReference type="PANTHER" id="PTHR42928:SF5">
    <property type="entry name" value="BLR1237 PROTEIN"/>
    <property type="match status" value="1"/>
</dbReference>
<protein>
    <submittedName>
        <fullName evidence="3">Tripartite tricarboxylate transporter substrate binding protein</fullName>
    </submittedName>
</protein>
<dbReference type="InterPro" id="IPR042100">
    <property type="entry name" value="Bug_dom1"/>
</dbReference>
<dbReference type="PANTHER" id="PTHR42928">
    <property type="entry name" value="TRICARBOXYLATE-BINDING PROTEIN"/>
    <property type="match status" value="1"/>
</dbReference>
<dbReference type="SUPFAM" id="SSF53850">
    <property type="entry name" value="Periplasmic binding protein-like II"/>
    <property type="match status" value="1"/>
</dbReference>
<keyword evidence="2" id="KW-0732">Signal</keyword>
<feature type="chain" id="PRO_5045287709" evidence="2">
    <location>
        <begin position="27"/>
        <end position="330"/>
    </location>
</feature>
<evidence type="ECO:0000313" key="4">
    <source>
        <dbReference type="Proteomes" id="UP001524642"/>
    </source>
</evidence>
<dbReference type="EMBL" id="JANJOU010000008">
    <property type="protein sequence ID" value="MCR0982659.1"/>
    <property type="molecule type" value="Genomic_DNA"/>
</dbReference>
<comment type="similarity">
    <text evidence="1">Belongs to the UPF0065 (bug) family.</text>
</comment>
<name>A0ABT1X4L5_9PROT</name>
<dbReference type="PIRSF" id="PIRSF017082">
    <property type="entry name" value="YflP"/>
    <property type="match status" value="1"/>
</dbReference>
<dbReference type="InterPro" id="IPR005064">
    <property type="entry name" value="BUG"/>
</dbReference>